<organism evidence="1 2">
    <name type="scientific">Bacillus salacetis</name>
    <dbReference type="NCBI Taxonomy" id="2315464"/>
    <lineage>
        <taxon>Bacteria</taxon>
        <taxon>Bacillati</taxon>
        <taxon>Bacillota</taxon>
        <taxon>Bacilli</taxon>
        <taxon>Bacillales</taxon>
        <taxon>Bacillaceae</taxon>
        <taxon>Bacillus</taxon>
    </lineage>
</organism>
<accession>A0A3A1R429</accession>
<protein>
    <recommendedName>
        <fullName evidence="3">DUF3794 domain-containing protein</fullName>
    </recommendedName>
</protein>
<proteinExistence type="predicted"/>
<dbReference type="AlphaFoldDB" id="A0A3A1R429"/>
<gene>
    <name evidence="1" type="ORF">D3H55_04585</name>
</gene>
<dbReference type="Proteomes" id="UP000265801">
    <property type="component" value="Unassembled WGS sequence"/>
</dbReference>
<evidence type="ECO:0000313" key="1">
    <source>
        <dbReference type="EMBL" id="RIW37319.1"/>
    </source>
</evidence>
<dbReference type="EMBL" id="QXIR01000004">
    <property type="protein sequence ID" value="RIW37319.1"/>
    <property type="molecule type" value="Genomic_DNA"/>
</dbReference>
<dbReference type="NCBIfam" id="NF045794">
    <property type="entry name" value="CsxC_fam"/>
    <property type="match status" value="1"/>
</dbReference>
<dbReference type="RefSeq" id="WP_119545738.1">
    <property type="nucleotide sequence ID" value="NZ_QXIR01000004.1"/>
</dbReference>
<keyword evidence="2" id="KW-1185">Reference proteome</keyword>
<dbReference type="OrthoDB" id="2381017at2"/>
<evidence type="ECO:0008006" key="3">
    <source>
        <dbReference type="Google" id="ProtNLM"/>
    </source>
</evidence>
<sequence>MSGKYTFPGHSTKKHCKKSKVKSVSCKAESYNVSGGTYVPVILAHVNLQTDIASHVKLPSYAKEVKSIKKNVSIKQCEVLKHPASRNKAKIFVKGTIHKNIQYVESCNGYLRDYSVDVPFTCIDEVYLSHADRQLDSQKSTLTHEYKYTSKKKHGADESKFGSYTYENFNEPIECVLKSADIFEIDLTKDYDKIGRFINLTERMDVNLWFMLVQNQERYEHCDGDHNIPCLKDQEKEALEEDAPFRKNQQKSLLELIQERIDQLKL</sequence>
<dbReference type="InterPro" id="IPR054845">
    <property type="entry name" value="Exosporium_prot_C"/>
</dbReference>
<evidence type="ECO:0000313" key="2">
    <source>
        <dbReference type="Proteomes" id="UP000265801"/>
    </source>
</evidence>
<name>A0A3A1R429_9BACI</name>
<comment type="caution">
    <text evidence="1">The sequence shown here is derived from an EMBL/GenBank/DDBJ whole genome shotgun (WGS) entry which is preliminary data.</text>
</comment>
<reference evidence="1 2" key="1">
    <citation type="submission" date="2018-09" db="EMBL/GenBank/DDBJ databases">
        <title>Bacillus saliacetes sp. nov., isolated from Thai shrimp paste (Ka-pi).</title>
        <authorList>
            <person name="Daroonpunt R."/>
            <person name="Tanasupawat S."/>
            <person name="Yiamsombut S."/>
        </authorList>
    </citation>
    <scope>NUCLEOTIDE SEQUENCE [LARGE SCALE GENOMIC DNA]</scope>
    <source>
        <strain evidence="1 2">SKP7-4</strain>
    </source>
</reference>